<feature type="binding site" evidence="3">
    <location>
        <position position="232"/>
    </location>
    <ligand>
        <name>Na(+)</name>
        <dbReference type="ChEBI" id="CHEBI:29101"/>
    </ligand>
</feature>
<evidence type="ECO:0000313" key="5">
    <source>
        <dbReference type="Proteomes" id="UP000005306"/>
    </source>
</evidence>
<reference evidence="4 5" key="1">
    <citation type="submission" date="2006-04" db="EMBL/GenBank/DDBJ databases">
        <authorList>
            <person name="Giovannoni S.J."/>
            <person name="Cho J.-C."/>
            <person name="Ferriera S."/>
            <person name="Johnson J."/>
            <person name="Kravitz S."/>
            <person name="Halpern A."/>
            <person name="Remington K."/>
            <person name="Beeson K."/>
            <person name="Tran B."/>
            <person name="Rogers Y.-H."/>
            <person name="Friedman R."/>
            <person name="Venter J.C."/>
        </authorList>
    </citation>
    <scope>NUCLEOTIDE SEQUENCE [LARGE SCALE GENOMIC DNA]</scope>
    <source>
        <strain evidence="4 5">HTCC1002</strain>
    </source>
</reference>
<dbReference type="RefSeq" id="WP_006997644.1">
    <property type="nucleotide sequence ID" value="NZ_CH724130.1"/>
</dbReference>
<dbReference type="PANTHER" id="PTHR33376:SF5">
    <property type="entry name" value="EXTRACYTOPLASMIC SOLUTE RECEPTOR PROTEIN"/>
    <property type="match status" value="1"/>
</dbReference>
<dbReference type="Proteomes" id="UP000005306">
    <property type="component" value="Unassembled WGS sequence"/>
</dbReference>
<organism evidence="4 5">
    <name type="scientific">Pelagibacter ubique (strain HTCC1002)</name>
    <dbReference type="NCBI Taxonomy" id="314261"/>
    <lineage>
        <taxon>Bacteria</taxon>
        <taxon>Pseudomonadati</taxon>
        <taxon>Pseudomonadota</taxon>
        <taxon>Alphaproteobacteria</taxon>
        <taxon>Candidatus Pelagibacterales</taxon>
        <taxon>Candidatus Pelagibacteraceae</taxon>
        <taxon>Candidatus Pelagibacter</taxon>
    </lineage>
</organism>
<evidence type="ECO:0000313" key="4">
    <source>
        <dbReference type="EMBL" id="EAS85057.1"/>
    </source>
</evidence>
<keyword evidence="1" id="KW-0732">Signal</keyword>
<dbReference type="EMBL" id="AAPV01000001">
    <property type="protein sequence ID" value="EAS85057.1"/>
    <property type="molecule type" value="Genomic_DNA"/>
</dbReference>
<feature type="binding site" evidence="2">
    <location>
        <position position="173"/>
    </location>
    <ligand>
        <name>substrate</name>
    </ligand>
</feature>
<dbReference type="HOGENOM" id="CLU_036176_0_1_5"/>
<dbReference type="PIRSF" id="PIRSF039026">
    <property type="entry name" value="SiaP"/>
    <property type="match status" value="1"/>
</dbReference>
<dbReference type="Gene3D" id="3.40.190.170">
    <property type="entry name" value="Bacterial extracellular solute-binding protein, family 7"/>
    <property type="match status" value="1"/>
</dbReference>
<dbReference type="InterPro" id="IPR026289">
    <property type="entry name" value="SBP_TakP-like"/>
</dbReference>
<accession>Q1V121</accession>
<evidence type="ECO:0000256" key="3">
    <source>
        <dbReference type="PIRSR" id="PIRSR039026-2"/>
    </source>
</evidence>
<dbReference type="Pfam" id="PF03480">
    <property type="entry name" value="DctP"/>
    <property type="match status" value="1"/>
</dbReference>
<dbReference type="CDD" id="cd13604">
    <property type="entry name" value="PBP2_TRAP_ketoacid_lactate_like"/>
    <property type="match status" value="1"/>
</dbReference>
<dbReference type="InterPro" id="IPR038404">
    <property type="entry name" value="TRAP_DctP_sf"/>
</dbReference>
<protein>
    <submittedName>
        <fullName evidence="4">TRAP dicarboxylate transporter-DctP subunit (Mannitol/chloroaromatic compounds)</fullName>
    </submittedName>
</protein>
<comment type="caution">
    <text evidence="4">The sequence shown here is derived from an EMBL/GenBank/DDBJ whole genome shotgun (WGS) entry which is preliminary data.</text>
</comment>
<feature type="binding site" evidence="3">
    <location>
        <position position="231"/>
    </location>
    <ligand>
        <name>substrate</name>
    </ligand>
</feature>
<gene>
    <name evidence="4" type="ORF">PU1002_05031</name>
</gene>
<keyword evidence="3" id="KW-0479">Metal-binding</keyword>
<dbReference type="PANTHER" id="PTHR33376">
    <property type="match status" value="1"/>
</dbReference>
<dbReference type="Gene3D" id="3.40.190.10">
    <property type="entry name" value="Periplasmic binding protein-like II"/>
    <property type="match status" value="1"/>
</dbReference>
<dbReference type="InterPro" id="IPR018389">
    <property type="entry name" value="DctP_fam"/>
</dbReference>
<feature type="binding site" evidence="3">
    <location>
        <position position="257"/>
    </location>
    <ligand>
        <name>substrate</name>
    </ligand>
</feature>
<dbReference type="PROSITE" id="PS51318">
    <property type="entry name" value="TAT"/>
    <property type="match status" value="1"/>
</dbReference>
<sequence>MIKEKKSLKNSTSSRRKFFKTAAKAGAVAAATVAMPNIATAGSHATVLKMQAAWPSGANIFFEMAQDYCNMVSDMSGGSLKIDLQPVNAIVKTSEIGAAVSDGIVDMGHWVTAYWYGKNAAASLFGTGPSYGMSSQEVMGWMEYGGGRKLYEEAVASVGYNYTGFFHMPMPAQPFGWFKKNVTKVSDVKGMKYRTVGLATNVLTAMGMVVRQLPGGEIQPAMKTGLIDAAEFNNPTSDSQFGMQDVSKHYHLGSFHQSQEMFEIPMNTKRLNSLSPAHQAILKNAAYAANSDNYFKALVRYSDSLADLMNTHKVNVYQTSDAILAEQLKGWDKVVGEFSGKDAFFKKVVDSQKAYAKKVMKYLLMNQPNYKLAYENEFGPIGKVKI</sequence>
<dbReference type="GO" id="GO:0046872">
    <property type="term" value="F:metal ion binding"/>
    <property type="evidence" value="ECO:0007669"/>
    <property type="project" value="UniProtKB-KW"/>
</dbReference>
<evidence type="ECO:0000256" key="2">
    <source>
        <dbReference type="PIRSR" id="PIRSR039026-1"/>
    </source>
</evidence>
<evidence type="ECO:0000256" key="1">
    <source>
        <dbReference type="ARBA" id="ARBA00022729"/>
    </source>
</evidence>
<dbReference type="GO" id="GO:0031317">
    <property type="term" value="C:tripartite ATP-independent periplasmic transporter complex"/>
    <property type="evidence" value="ECO:0007669"/>
    <property type="project" value="InterPro"/>
</dbReference>
<dbReference type="AlphaFoldDB" id="Q1V121"/>
<dbReference type="InterPro" id="IPR006311">
    <property type="entry name" value="TAT_signal"/>
</dbReference>
<name>Q1V121_PELU1</name>
<dbReference type="GO" id="GO:0055085">
    <property type="term" value="P:transmembrane transport"/>
    <property type="evidence" value="ECO:0007669"/>
    <property type="project" value="InterPro"/>
</dbReference>
<proteinExistence type="predicted"/>
<feature type="binding site" evidence="2">
    <location>
        <position position="194"/>
    </location>
    <ligand>
        <name>substrate</name>
    </ligand>
</feature>